<dbReference type="Gene3D" id="3.90.79.10">
    <property type="entry name" value="Nucleoside Triphosphate Pyrophosphohydrolase"/>
    <property type="match status" value="1"/>
</dbReference>
<organism evidence="7 8">
    <name type="scientific">Photobacterium lutimaris</name>
    <dbReference type="NCBI Taxonomy" id="388278"/>
    <lineage>
        <taxon>Bacteria</taxon>
        <taxon>Pseudomonadati</taxon>
        <taxon>Pseudomonadota</taxon>
        <taxon>Gammaproteobacteria</taxon>
        <taxon>Vibrionales</taxon>
        <taxon>Vibrionaceae</taxon>
        <taxon>Photobacterium</taxon>
    </lineage>
</organism>
<dbReference type="CDD" id="cd02883">
    <property type="entry name" value="NUDIX_Hydrolase"/>
    <property type="match status" value="1"/>
</dbReference>
<dbReference type="PRINTS" id="PR00502">
    <property type="entry name" value="NUDIXFAMILY"/>
</dbReference>
<evidence type="ECO:0000256" key="5">
    <source>
        <dbReference type="SAM" id="Phobius"/>
    </source>
</evidence>
<feature type="transmembrane region" description="Helical" evidence="5">
    <location>
        <begin position="293"/>
        <end position="314"/>
    </location>
</feature>
<evidence type="ECO:0000256" key="3">
    <source>
        <dbReference type="ARBA" id="ARBA00032707"/>
    </source>
</evidence>
<dbReference type="InterPro" id="IPR015797">
    <property type="entry name" value="NUDIX_hydrolase-like_dom_sf"/>
</dbReference>
<dbReference type="Pfam" id="PF01569">
    <property type="entry name" value="PAP2"/>
    <property type="match status" value="1"/>
</dbReference>
<feature type="transmembrane region" description="Helical" evidence="5">
    <location>
        <begin position="251"/>
        <end position="273"/>
    </location>
</feature>
<keyword evidence="5" id="KW-0472">Membrane</keyword>
<dbReference type="EC" id="3.6.1.27" evidence="1"/>
<dbReference type="GO" id="GO:0050380">
    <property type="term" value="F:undecaprenyl-diphosphatase activity"/>
    <property type="evidence" value="ECO:0007669"/>
    <property type="project" value="UniProtKB-EC"/>
</dbReference>
<sequence>MAISVKTNPIILYLGYLILSLLSFSTLAEQRPASANALADDIVGAVCVIRNGDNLVLLSEVITKKFSLPGGYIDKGDTPEQAAAREALEETGIVVEVKHLIQYRGRAAIYACQATSPIPVSSFKDSRGYPIVASWFSKHFATEVERTYLIDPTAIDEQEYRYAEDMPLLPQWLSVTPESDVIIYERFDTEPNILHQYELGLIEQFQFYTSTWSTPAQWLFTGVMRSISIIGEPWFVFLMAVLFAGYFRTPLFLEVAFLIVVSLYCASLLKHGLTLPRPFFIVPELQKINAYGFGFPSGHILLTTLICGILSHFLRRRFSSAGQQRLIAVVTVLLILGQCVARVWFGAHFISDAVLSLMLGIVIVAIFIAWRNYEFTVFQHQLTNRWFWLGLSVIVGVTAGISLVPGQAYLFAVLLGVVLTIDYAEQVDQNTPDMPFVRQLIACVCVLAGAFAINGVIAVLSSMQTVSLIVLGIKGVGYLVLGAWLLAGSSWVRALVSR</sequence>
<dbReference type="PROSITE" id="PS51462">
    <property type="entry name" value="NUDIX"/>
    <property type="match status" value="1"/>
</dbReference>
<keyword evidence="5" id="KW-0812">Transmembrane</keyword>
<evidence type="ECO:0000313" key="7">
    <source>
        <dbReference type="EMBL" id="PSU35014.1"/>
    </source>
</evidence>
<proteinExistence type="predicted"/>
<feature type="transmembrane region" description="Helical" evidence="5">
    <location>
        <begin position="436"/>
        <end position="460"/>
    </location>
</feature>
<gene>
    <name evidence="7" type="ORF">C9I99_08070</name>
</gene>
<evidence type="ECO:0000259" key="6">
    <source>
        <dbReference type="PROSITE" id="PS51462"/>
    </source>
</evidence>
<dbReference type="PANTHER" id="PTHR14969">
    <property type="entry name" value="SPHINGOSINE-1-PHOSPHATE PHOSPHOHYDROLASE"/>
    <property type="match status" value="1"/>
</dbReference>
<comment type="caution">
    <text evidence="7">The sequence shown here is derived from an EMBL/GenBank/DDBJ whole genome shotgun (WGS) entry which is preliminary data.</text>
</comment>
<dbReference type="SUPFAM" id="SSF48317">
    <property type="entry name" value="Acid phosphatase/Vanadium-dependent haloperoxidase"/>
    <property type="match status" value="1"/>
</dbReference>
<evidence type="ECO:0000256" key="4">
    <source>
        <dbReference type="ARBA" id="ARBA00047594"/>
    </source>
</evidence>
<evidence type="ECO:0000256" key="1">
    <source>
        <dbReference type="ARBA" id="ARBA00012374"/>
    </source>
</evidence>
<dbReference type="SMART" id="SM00014">
    <property type="entry name" value="acidPPc"/>
    <property type="match status" value="1"/>
</dbReference>
<dbReference type="OrthoDB" id="5918940at2"/>
<dbReference type="SUPFAM" id="SSF55811">
    <property type="entry name" value="Nudix"/>
    <property type="match status" value="1"/>
</dbReference>
<reference evidence="7 8" key="1">
    <citation type="submission" date="2018-03" db="EMBL/GenBank/DDBJ databases">
        <title>Whole genome sequencing of Histamine producing bacteria.</title>
        <authorList>
            <person name="Butler K."/>
        </authorList>
    </citation>
    <scope>NUCLEOTIDE SEQUENCE [LARGE SCALE GENOMIC DNA]</scope>
    <source>
        <strain evidence="7 8">JCM 13586</strain>
    </source>
</reference>
<name>A0A2T3J1Q0_9GAMM</name>
<dbReference type="Gene3D" id="1.20.144.10">
    <property type="entry name" value="Phosphatidic acid phosphatase type 2/haloperoxidase"/>
    <property type="match status" value="1"/>
</dbReference>
<evidence type="ECO:0000313" key="8">
    <source>
        <dbReference type="Proteomes" id="UP000241222"/>
    </source>
</evidence>
<feature type="domain" description="Nudix hydrolase" evidence="6">
    <location>
        <begin position="29"/>
        <end position="174"/>
    </location>
</feature>
<dbReference type="PANTHER" id="PTHR14969:SF13">
    <property type="entry name" value="AT30094P"/>
    <property type="match status" value="1"/>
</dbReference>
<dbReference type="InterPro" id="IPR036938">
    <property type="entry name" value="PAP2/HPO_sf"/>
</dbReference>
<feature type="transmembrane region" description="Helical" evidence="5">
    <location>
        <begin position="218"/>
        <end position="244"/>
    </location>
</feature>
<feature type="transmembrane region" description="Helical" evidence="5">
    <location>
        <begin position="326"/>
        <end position="347"/>
    </location>
</feature>
<dbReference type="Proteomes" id="UP000241222">
    <property type="component" value="Unassembled WGS sequence"/>
</dbReference>
<evidence type="ECO:0000256" key="2">
    <source>
        <dbReference type="ARBA" id="ARBA00022801"/>
    </source>
</evidence>
<dbReference type="InterPro" id="IPR000086">
    <property type="entry name" value="NUDIX_hydrolase_dom"/>
</dbReference>
<dbReference type="EMBL" id="PYMH01000002">
    <property type="protein sequence ID" value="PSU35014.1"/>
    <property type="molecule type" value="Genomic_DNA"/>
</dbReference>
<feature type="transmembrane region" description="Helical" evidence="5">
    <location>
        <begin position="353"/>
        <end position="373"/>
    </location>
</feature>
<feature type="transmembrane region" description="Helical" evidence="5">
    <location>
        <begin position="385"/>
        <end position="402"/>
    </location>
</feature>
<comment type="catalytic activity">
    <reaction evidence="4">
        <text>di-trans,octa-cis-undecaprenyl diphosphate + H2O = di-trans,octa-cis-undecaprenyl phosphate + phosphate + H(+)</text>
        <dbReference type="Rhea" id="RHEA:28094"/>
        <dbReference type="ChEBI" id="CHEBI:15377"/>
        <dbReference type="ChEBI" id="CHEBI:15378"/>
        <dbReference type="ChEBI" id="CHEBI:43474"/>
        <dbReference type="ChEBI" id="CHEBI:58405"/>
        <dbReference type="ChEBI" id="CHEBI:60392"/>
        <dbReference type="EC" id="3.6.1.27"/>
    </reaction>
</comment>
<protein>
    <recommendedName>
        <fullName evidence="1">undecaprenyl-diphosphate phosphatase</fullName>
        <ecNumber evidence="1">3.6.1.27</ecNumber>
    </recommendedName>
    <alternativeName>
        <fullName evidence="3">Undecaprenyl pyrophosphate phosphatase</fullName>
    </alternativeName>
</protein>
<feature type="transmembrane region" description="Helical" evidence="5">
    <location>
        <begin position="466"/>
        <end position="488"/>
    </location>
</feature>
<accession>A0A2T3J1Q0</accession>
<keyword evidence="2" id="KW-0378">Hydrolase</keyword>
<dbReference type="InterPro" id="IPR000326">
    <property type="entry name" value="PAP2/HPO"/>
</dbReference>
<keyword evidence="5" id="KW-1133">Transmembrane helix</keyword>
<dbReference type="AlphaFoldDB" id="A0A2T3J1Q0"/>
<dbReference type="Pfam" id="PF00293">
    <property type="entry name" value="NUDIX"/>
    <property type="match status" value="1"/>
</dbReference>
<dbReference type="InterPro" id="IPR020476">
    <property type="entry name" value="Nudix_hydrolase"/>
</dbReference>
<keyword evidence="8" id="KW-1185">Reference proteome</keyword>